<dbReference type="GO" id="GO:0005886">
    <property type="term" value="C:plasma membrane"/>
    <property type="evidence" value="ECO:0007669"/>
    <property type="project" value="UniProtKB-SubCell"/>
</dbReference>
<feature type="domain" description="Phosphorylase b kinase regulatory subunit alpha/beta C-terminal" evidence="4">
    <location>
        <begin position="211"/>
        <end position="345"/>
    </location>
</feature>
<dbReference type="PANTHER" id="PTHR10749">
    <property type="entry name" value="PHOSPHORYLASE B KINASE REGULATORY SUBUNIT"/>
    <property type="match status" value="1"/>
</dbReference>
<comment type="pathway">
    <text evidence="3">Glycan biosynthesis; glycogen metabolism.</text>
</comment>
<comment type="PTM">
    <text evidence="2">Although the final Cys may be farnesylated, the terminal tripeptide is probably not removed, and the C-terminus is not methylated.</text>
</comment>
<dbReference type="Pfam" id="PF19292">
    <property type="entry name" value="KPBB_C"/>
    <property type="match status" value="1"/>
</dbReference>
<keyword evidence="2 3" id="KW-0449">Lipoprotein</keyword>
<keyword evidence="3" id="KW-0321">Glycogen metabolism</keyword>
<keyword evidence="2 3" id="KW-0636">Prenylation</keyword>
<dbReference type="InterPro" id="IPR008734">
    <property type="entry name" value="PHK_A/B_su"/>
</dbReference>
<feature type="lipid moiety-binding region" description="S-farnesyl cysteine" evidence="2">
    <location>
        <position position="369"/>
    </location>
</feature>
<dbReference type="OrthoDB" id="5971574at2759"/>
<evidence type="ECO:0000313" key="5">
    <source>
        <dbReference type="EMBL" id="KAF6029681.1"/>
    </source>
</evidence>
<comment type="caution">
    <text evidence="5">The sequence shown here is derived from an EMBL/GenBank/DDBJ whole genome shotgun (WGS) entry which is preliminary data.</text>
</comment>
<accession>A0A7J7JVE8</accession>
<reference evidence="5" key="1">
    <citation type="submission" date="2020-06" db="EMBL/GenBank/DDBJ databases">
        <title>Draft genome of Bugula neritina, a colonial animal packing powerful symbionts and potential medicines.</title>
        <authorList>
            <person name="Rayko M."/>
        </authorList>
    </citation>
    <scope>NUCLEOTIDE SEQUENCE [LARGE SCALE GENOMIC DNA]</scope>
    <source>
        <strain evidence="5">Kwan_BN1</strain>
    </source>
</reference>
<dbReference type="AlphaFoldDB" id="A0A7J7JVE8"/>
<comment type="function">
    <text evidence="3">Phosphorylase b kinase catalyzes the phosphorylation of serine in certain substrates, including troponin I.</text>
</comment>
<evidence type="ECO:0000313" key="6">
    <source>
        <dbReference type="Proteomes" id="UP000593567"/>
    </source>
</evidence>
<comment type="similarity">
    <text evidence="3">Belongs to the phosphorylase b kinase regulatory chain family.</text>
</comment>
<sequence>MSSYTDRKLLDVYQSTEDISIKSQSLRLLSQRHGTEYLVNGSTICSLLENIRMQASHSSTPDWSVVRLCSALTLKVTDSLAPSITTLLVSGKLVALGLFSGEEEVISKPINPSAIGDKLYRLCQPLEPRETVLQQELILLLGQLSTTRPKLFDGILKLRLGWIVHAMQMTLACDTPGLSVYSLSPSSVDKLLLQLLQYSKTSTPLRPVIWKRDLLGSLGSVPDNFYGRLWYLLERSSKGIQLYDYHLPQQPTLSHLTVEEMSFAVLVEDMLSVVRDPVHRHVVVEVLTVVAVILERNPEVSFENAIIVEKILAQAISLFKAHTKSTESDDKVRVAFYNTPSDVVDGTYSYIAKAVCLQLLDTGISGSDCSFM</sequence>
<name>A0A7J7JVE8_BUGNE</name>
<evidence type="ECO:0000256" key="1">
    <source>
        <dbReference type="ARBA" id="ARBA00023277"/>
    </source>
</evidence>
<dbReference type="EMBL" id="VXIV02001797">
    <property type="protein sequence ID" value="KAF6029681.1"/>
    <property type="molecule type" value="Genomic_DNA"/>
</dbReference>
<organism evidence="5 6">
    <name type="scientific">Bugula neritina</name>
    <name type="common">Brown bryozoan</name>
    <name type="synonym">Sertularia neritina</name>
    <dbReference type="NCBI Taxonomy" id="10212"/>
    <lineage>
        <taxon>Eukaryota</taxon>
        <taxon>Metazoa</taxon>
        <taxon>Spiralia</taxon>
        <taxon>Lophotrochozoa</taxon>
        <taxon>Bryozoa</taxon>
        <taxon>Gymnolaemata</taxon>
        <taxon>Cheilostomatida</taxon>
        <taxon>Flustrina</taxon>
        <taxon>Buguloidea</taxon>
        <taxon>Bugulidae</taxon>
        <taxon>Bugula</taxon>
    </lineage>
</organism>
<keyword evidence="3" id="KW-1003">Cell membrane</keyword>
<dbReference type="Proteomes" id="UP000593567">
    <property type="component" value="Unassembled WGS sequence"/>
</dbReference>
<comment type="subcellular location">
    <subcellularLocation>
        <location evidence="3">Cell membrane</location>
        <topology evidence="3">Lipid-anchor</topology>
        <orientation evidence="3">Cytoplasmic side</orientation>
    </subcellularLocation>
</comment>
<gene>
    <name evidence="5" type="ORF">EB796_012012</name>
</gene>
<keyword evidence="3" id="KW-0112">Calmodulin-binding</keyword>
<dbReference type="InterPro" id="IPR045583">
    <property type="entry name" value="KPBA/B_C"/>
</dbReference>
<dbReference type="PANTHER" id="PTHR10749:SF8">
    <property type="entry name" value="PHOSPHORYLASE B KINASE REGULATORY SUBUNIT BETA"/>
    <property type="match status" value="1"/>
</dbReference>
<dbReference type="GO" id="GO:0005516">
    <property type="term" value="F:calmodulin binding"/>
    <property type="evidence" value="ECO:0007669"/>
    <property type="project" value="UniProtKB-KW"/>
</dbReference>
<evidence type="ECO:0000256" key="2">
    <source>
        <dbReference type="PIRSR" id="PIRSR608734-50"/>
    </source>
</evidence>
<dbReference type="GO" id="GO:0005964">
    <property type="term" value="C:phosphorylase kinase complex"/>
    <property type="evidence" value="ECO:0007669"/>
    <property type="project" value="TreeGrafter"/>
</dbReference>
<proteinExistence type="inferred from homology"/>
<keyword evidence="1 3" id="KW-0119">Carbohydrate metabolism</keyword>
<evidence type="ECO:0000256" key="3">
    <source>
        <dbReference type="RuleBase" id="RU364123"/>
    </source>
</evidence>
<dbReference type="GO" id="GO:0005977">
    <property type="term" value="P:glycogen metabolic process"/>
    <property type="evidence" value="ECO:0007669"/>
    <property type="project" value="UniProtKB-UniPathway"/>
</dbReference>
<evidence type="ECO:0000259" key="4">
    <source>
        <dbReference type="Pfam" id="PF19292"/>
    </source>
</evidence>
<dbReference type="UniPathway" id="UPA00163"/>
<protein>
    <recommendedName>
        <fullName evidence="3">Phosphorylase b kinase regulatory subunit</fullName>
    </recommendedName>
</protein>
<keyword evidence="6" id="KW-1185">Reference proteome</keyword>
<keyword evidence="3" id="KW-0472">Membrane</keyword>